<evidence type="ECO:0000259" key="16">
    <source>
        <dbReference type="PROSITE" id="PS51195"/>
    </source>
</evidence>
<keyword evidence="9" id="KW-0694">RNA-binding</keyword>
<dbReference type="CDD" id="cd18787">
    <property type="entry name" value="SF2_C_DEAD"/>
    <property type="match status" value="1"/>
</dbReference>
<dbReference type="FunFam" id="3.40.50.300:FF:001046">
    <property type="entry name" value="Probable ATP-dependent RNA helicase ddx56"/>
    <property type="match status" value="1"/>
</dbReference>
<evidence type="ECO:0000256" key="5">
    <source>
        <dbReference type="ARBA" id="ARBA00022741"/>
    </source>
</evidence>
<evidence type="ECO:0000256" key="3">
    <source>
        <dbReference type="ARBA" id="ARBA00022517"/>
    </source>
</evidence>
<feature type="domain" description="Helicase ATP-binding" evidence="14">
    <location>
        <begin position="37"/>
        <end position="215"/>
    </location>
</feature>
<dbReference type="Pfam" id="PF00271">
    <property type="entry name" value="Helicase_C"/>
    <property type="match status" value="1"/>
</dbReference>
<evidence type="ECO:0000256" key="12">
    <source>
        <dbReference type="ARBA" id="ARBA00047984"/>
    </source>
</evidence>
<dbReference type="InterPro" id="IPR050079">
    <property type="entry name" value="DEAD_box_RNA_helicase"/>
</dbReference>
<evidence type="ECO:0000256" key="2">
    <source>
        <dbReference type="ARBA" id="ARBA00012552"/>
    </source>
</evidence>
<dbReference type="EMBL" id="JARGDH010000004">
    <property type="protein sequence ID" value="KAL0270190.1"/>
    <property type="molecule type" value="Genomic_DNA"/>
</dbReference>
<keyword evidence="4" id="KW-0698">rRNA processing</keyword>
<dbReference type="Gene3D" id="3.40.50.300">
    <property type="entry name" value="P-loop containing nucleotide triphosphate hydrolases"/>
    <property type="match status" value="2"/>
</dbReference>
<comment type="similarity">
    <text evidence="11">Belongs to the DEAD box helicase family. DDX56/DBP9 subfamily.</text>
</comment>
<dbReference type="EMBL" id="JARGDH010000004">
    <property type="protein sequence ID" value="KAL0270189.1"/>
    <property type="molecule type" value="Genomic_DNA"/>
</dbReference>
<comment type="caution">
    <text evidence="17">The sequence shown here is derived from an EMBL/GenBank/DDBJ whole genome shotgun (WGS) entry which is preliminary data.</text>
</comment>
<dbReference type="InterPro" id="IPR014014">
    <property type="entry name" value="RNA_helicase_DEAD_Q_motif"/>
</dbReference>
<evidence type="ECO:0000259" key="14">
    <source>
        <dbReference type="PROSITE" id="PS51192"/>
    </source>
</evidence>
<gene>
    <name evidence="17" type="ORF">PYX00_007676</name>
</gene>
<evidence type="ECO:0000256" key="7">
    <source>
        <dbReference type="ARBA" id="ARBA00022806"/>
    </source>
</evidence>
<name>A0AAW2HK70_9NEOP</name>
<evidence type="ECO:0000256" key="9">
    <source>
        <dbReference type="ARBA" id="ARBA00022884"/>
    </source>
</evidence>
<evidence type="ECO:0000256" key="10">
    <source>
        <dbReference type="ARBA" id="ARBA00023242"/>
    </source>
</evidence>
<evidence type="ECO:0000256" key="13">
    <source>
        <dbReference type="PROSITE-ProRule" id="PRU00552"/>
    </source>
</evidence>
<keyword evidence="8" id="KW-0067">ATP-binding</keyword>
<dbReference type="PROSITE" id="PS51194">
    <property type="entry name" value="HELICASE_CTER"/>
    <property type="match status" value="1"/>
</dbReference>
<dbReference type="GO" id="GO:0016787">
    <property type="term" value="F:hydrolase activity"/>
    <property type="evidence" value="ECO:0007669"/>
    <property type="project" value="UniProtKB-KW"/>
</dbReference>
<keyword evidence="7" id="KW-0347">Helicase</keyword>
<dbReference type="Pfam" id="PF00270">
    <property type="entry name" value="DEAD"/>
    <property type="match status" value="1"/>
</dbReference>
<comment type="subcellular location">
    <subcellularLocation>
        <location evidence="1">Nucleus</location>
        <location evidence="1">Nucleolus</location>
    </subcellularLocation>
</comment>
<dbReference type="SMART" id="SM00487">
    <property type="entry name" value="DEXDc"/>
    <property type="match status" value="1"/>
</dbReference>
<keyword evidence="3" id="KW-0690">Ribosome biogenesis</keyword>
<evidence type="ECO:0000256" key="4">
    <source>
        <dbReference type="ARBA" id="ARBA00022552"/>
    </source>
</evidence>
<dbReference type="SMART" id="SM00490">
    <property type="entry name" value="HELICc"/>
    <property type="match status" value="1"/>
</dbReference>
<evidence type="ECO:0000256" key="11">
    <source>
        <dbReference type="ARBA" id="ARBA00038041"/>
    </source>
</evidence>
<dbReference type="PANTHER" id="PTHR47959">
    <property type="entry name" value="ATP-DEPENDENT RNA HELICASE RHLE-RELATED"/>
    <property type="match status" value="1"/>
</dbReference>
<comment type="catalytic activity">
    <reaction evidence="12">
        <text>ATP + H2O = ADP + phosphate + H(+)</text>
        <dbReference type="Rhea" id="RHEA:13065"/>
        <dbReference type="ChEBI" id="CHEBI:15377"/>
        <dbReference type="ChEBI" id="CHEBI:15378"/>
        <dbReference type="ChEBI" id="CHEBI:30616"/>
        <dbReference type="ChEBI" id="CHEBI:43474"/>
        <dbReference type="ChEBI" id="CHEBI:456216"/>
        <dbReference type="EC" id="3.6.4.13"/>
    </reaction>
</comment>
<dbReference type="GO" id="GO:0005829">
    <property type="term" value="C:cytosol"/>
    <property type="evidence" value="ECO:0007669"/>
    <property type="project" value="TreeGrafter"/>
</dbReference>
<organism evidence="17">
    <name type="scientific">Menopon gallinae</name>
    <name type="common">poultry shaft louse</name>
    <dbReference type="NCBI Taxonomy" id="328185"/>
    <lineage>
        <taxon>Eukaryota</taxon>
        <taxon>Metazoa</taxon>
        <taxon>Ecdysozoa</taxon>
        <taxon>Arthropoda</taxon>
        <taxon>Hexapoda</taxon>
        <taxon>Insecta</taxon>
        <taxon>Pterygota</taxon>
        <taxon>Neoptera</taxon>
        <taxon>Paraneoptera</taxon>
        <taxon>Psocodea</taxon>
        <taxon>Troctomorpha</taxon>
        <taxon>Phthiraptera</taxon>
        <taxon>Amblycera</taxon>
        <taxon>Menoponidae</taxon>
        <taxon>Menopon</taxon>
    </lineage>
</organism>
<evidence type="ECO:0000256" key="8">
    <source>
        <dbReference type="ARBA" id="ARBA00022840"/>
    </source>
</evidence>
<accession>A0AAW2HK70</accession>
<dbReference type="PROSITE" id="PS51195">
    <property type="entry name" value="Q_MOTIF"/>
    <property type="match status" value="1"/>
</dbReference>
<proteinExistence type="inferred from homology"/>
<feature type="domain" description="Helicase C-terminal" evidence="15">
    <location>
        <begin position="245"/>
        <end position="421"/>
    </location>
</feature>
<dbReference type="GO" id="GO:0003724">
    <property type="term" value="F:RNA helicase activity"/>
    <property type="evidence" value="ECO:0007669"/>
    <property type="project" value="UniProtKB-EC"/>
</dbReference>
<sequence>MDEKTLGFHEMEIDDRILKAIAKLGWINPTTIQERAIPLILEGKDVLLRARTGSGKTAAFAIPLIQKILEKKPSSKEQVIRALVLAPSKELCGQIHKTFLDLTTKCSRQLKVVNISQQMELSAQKPLLMEQPDIIVSTPGRVLAHLKAGNIDIHQCLELLVIDEADVIFSYGYENDIKELLRYLPKVYQAVMASATLTENVVSLKQMTLHNPVILKLEEPELASTNQLFHYHLTAEEEEKAVILYVLLKLNLIRGKTIIFVNSVDKCYRIKLYLEQFGIPSCVLNSELPASMRCHSVNQFNQGVYDLIIASDELVLDDPTVADKKKKGTRNQDSESGVARGIDFQFVSNILNFDFPPSVTSYIHRAGRTARGNNQGCALSFVSLKEKPLLNEVEEHLRECFQQLSDENIIRSYQFKMEEVEGFRYRARDAWKAVTKIAVREARLKEIRQEVLNSDKLKTYFENNPKDLQCLRHDKALHTVRVQPHLANVPEYIIPPSMKGIRIQSNAKRKFNKSNAPSKSKFLKKSEDPLVSLKFSGLKKGKKQGKNK</sequence>
<dbReference type="InterPro" id="IPR027417">
    <property type="entry name" value="P-loop_NTPase"/>
</dbReference>
<dbReference type="PANTHER" id="PTHR47959:SF21">
    <property type="entry name" value="DEAD-BOX HELICASE 56"/>
    <property type="match status" value="1"/>
</dbReference>
<evidence type="ECO:0000256" key="6">
    <source>
        <dbReference type="ARBA" id="ARBA00022801"/>
    </source>
</evidence>
<feature type="short sequence motif" description="Q motif" evidence="13">
    <location>
        <begin position="6"/>
        <end position="34"/>
    </location>
</feature>
<feature type="domain" description="DEAD-box RNA helicase Q" evidence="16">
    <location>
        <begin position="6"/>
        <end position="34"/>
    </location>
</feature>
<dbReference type="AlphaFoldDB" id="A0AAW2HK70"/>
<dbReference type="SUPFAM" id="SSF52540">
    <property type="entry name" value="P-loop containing nucleoside triphosphate hydrolases"/>
    <property type="match status" value="2"/>
</dbReference>
<dbReference type="GO" id="GO:0003723">
    <property type="term" value="F:RNA binding"/>
    <property type="evidence" value="ECO:0007669"/>
    <property type="project" value="UniProtKB-KW"/>
</dbReference>
<evidence type="ECO:0000259" key="15">
    <source>
        <dbReference type="PROSITE" id="PS51194"/>
    </source>
</evidence>
<dbReference type="InterPro" id="IPR014001">
    <property type="entry name" value="Helicase_ATP-bd"/>
</dbReference>
<dbReference type="EC" id="3.6.4.13" evidence="2"/>
<dbReference type="GO" id="GO:0006364">
    <property type="term" value="P:rRNA processing"/>
    <property type="evidence" value="ECO:0007669"/>
    <property type="project" value="UniProtKB-KW"/>
</dbReference>
<dbReference type="PROSITE" id="PS51192">
    <property type="entry name" value="HELICASE_ATP_BIND_1"/>
    <property type="match status" value="1"/>
</dbReference>
<dbReference type="InterPro" id="IPR001650">
    <property type="entry name" value="Helicase_C-like"/>
</dbReference>
<reference evidence="17" key="1">
    <citation type="journal article" date="2024" name="Gigascience">
        <title>Chromosome-level genome of the poultry shaft louse Menopon gallinae provides insight into the host-switching and adaptive evolution of parasitic lice.</title>
        <authorList>
            <person name="Xu Y."/>
            <person name="Ma L."/>
            <person name="Liu S."/>
            <person name="Liang Y."/>
            <person name="Liu Q."/>
            <person name="He Z."/>
            <person name="Tian L."/>
            <person name="Duan Y."/>
            <person name="Cai W."/>
            <person name="Li H."/>
            <person name="Song F."/>
        </authorList>
    </citation>
    <scope>NUCLEOTIDE SEQUENCE</scope>
    <source>
        <strain evidence="17">Cailab_2023a</strain>
    </source>
</reference>
<evidence type="ECO:0000313" key="17">
    <source>
        <dbReference type="EMBL" id="KAL0270189.1"/>
    </source>
</evidence>
<protein>
    <recommendedName>
        <fullName evidence="2">RNA helicase</fullName>
        <ecNumber evidence="2">3.6.4.13</ecNumber>
    </recommendedName>
</protein>
<dbReference type="InterPro" id="IPR011545">
    <property type="entry name" value="DEAD/DEAH_box_helicase_dom"/>
</dbReference>
<keyword evidence="10" id="KW-0539">Nucleus</keyword>
<dbReference type="GO" id="GO:0005730">
    <property type="term" value="C:nucleolus"/>
    <property type="evidence" value="ECO:0007669"/>
    <property type="project" value="UniProtKB-SubCell"/>
</dbReference>
<evidence type="ECO:0000256" key="1">
    <source>
        <dbReference type="ARBA" id="ARBA00004604"/>
    </source>
</evidence>
<keyword evidence="6" id="KW-0378">Hydrolase</keyword>
<dbReference type="CDD" id="cd17961">
    <property type="entry name" value="DEADc_DDX56"/>
    <property type="match status" value="1"/>
</dbReference>
<keyword evidence="5" id="KW-0547">Nucleotide-binding</keyword>
<dbReference type="GO" id="GO:0005524">
    <property type="term" value="F:ATP binding"/>
    <property type="evidence" value="ECO:0007669"/>
    <property type="project" value="UniProtKB-KW"/>
</dbReference>